<dbReference type="Proteomes" id="UP000823046">
    <property type="component" value="Unassembled WGS sequence"/>
</dbReference>
<evidence type="ECO:0000256" key="2">
    <source>
        <dbReference type="ARBA" id="ARBA00009310"/>
    </source>
</evidence>
<evidence type="ECO:0000313" key="8">
    <source>
        <dbReference type="Proteomes" id="UP000823046"/>
    </source>
</evidence>
<evidence type="ECO:0000256" key="5">
    <source>
        <dbReference type="ARBA" id="ARBA00023136"/>
    </source>
</evidence>
<protein>
    <recommendedName>
        <fullName evidence="9">Cleft lip and palate associated transmembrane protein</fullName>
    </recommendedName>
</protein>
<feature type="transmembrane region" description="Helical" evidence="6">
    <location>
        <begin position="307"/>
        <end position="329"/>
    </location>
</feature>
<evidence type="ECO:0000256" key="3">
    <source>
        <dbReference type="ARBA" id="ARBA00022692"/>
    </source>
</evidence>
<comment type="similarity">
    <text evidence="2">Belongs to the CLPTM1 family.</text>
</comment>
<evidence type="ECO:0000256" key="4">
    <source>
        <dbReference type="ARBA" id="ARBA00022989"/>
    </source>
</evidence>
<gene>
    <name evidence="7" type="ORF">IE077_001216</name>
</gene>
<keyword evidence="8" id="KW-1185">Reference proteome</keyword>
<comment type="subcellular location">
    <subcellularLocation>
        <location evidence="1">Membrane</location>
        <topology evidence="1">Multi-pass membrane protein</topology>
    </subcellularLocation>
</comment>
<keyword evidence="5 6" id="KW-0472">Membrane</keyword>
<keyword evidence="4 6" id="KW-1133">Transmembrane helix</keyword>
<feature type="transmembrane region" description="Helical" evidence="6">
    <location>
        <begin position="413"/>
        <end position="432"/>
    </location>
</feature>
<name>A0ABQ7JDE4_9APIC</name>
<evidence type="ECO:0008006" key="9">
    <source>
        <dbReference type="Google" id="ProtNLM"/>
    </source>
</evidence>
<organism evidence="7 8">
    <name type="scientific">Cardiosporidium cionae</name>
    <dbReference type="NCBI Taxonomy" id="476202"/>
    <lineage>
        <taxon>Eukaryota</taxon>
        <taxon>Sar</taxon>
        <taxon>Alveolata</taxon>
        <taxon>Apicomplexa</taxon>
        <taxon>Aconoidasida</taxon>
        <taxon>Nephromycida</taxon>
        <taxon>Cardiosporidium</taxon>
    </lineage>
</organism>
<dbReference type="InterPro" id="IPR008429">
    <property type="entry name" value="CLPTM1"/>
</dbReference>
<evidence type="ECO:0000256" key="6">
    <source>
        <dbReference type="SAM" id="Phobius"/>
    </source>
</evidence>
<evidence type="ECO:0000256" key="1">
    <source>
        <dbReference type="ARBA" id="ARBA00004141"/>
    </source>
</evidence>
<comment type="caution">
    <text evidence="7">The sequence shown here is derived from an EMBL/GenBank/DDBJ whole genome shotgun (WGS) entry which is preliminary data.</text>
</comment>
<feature type="transmembrane region" description="Helical" evidence="6">
    <location>
        <begin position="444"/>
        <end position="466"/>
    </location>
</feature>
<feature type="transmembrane region" description="Helical" evidence="6">
    <location>
        <begin position="367"/>
        <end position="392"/>
    </location>
</feature>
<keyword evidence="3 6" id="KW-0812">Transmembrane</keyword>
<dbReference type="EMBL" id="JADAQX010000097">
    <property type="protein sequence ID" value="KAF8822020.1"/>
    <property type="molecule type" value="Genomic_DNA"/>
</dbReference>
<sequence>MKPMRLTHYPCSFLAIFLLSVSAYFSFRLFTETRPPYYGRELNNSENSEWIPNEVNRDTLFDIHVKLADSFSLEKASTVVDVGTFLNLQYSFLAKNEEKEISFFLPDVFKKNVSIFLHLNAIDKHTNKTLFPSNASPLTSLSVPDAHRLPRRYLLDDPKGILLEERKALIGNISYPLYSIPANTEIFTAIDHRQMHSSTLLSQWGLLVNVNEKAYSFQLYQNGFLEDPHALIPLIPISDGHLHPSFDIPRSLESTPIRIRYTTVSTYELFLRGVLLKMYRPLIFAASQRDTIDTFRVQMAGQNCSHLLSYFGLSLLQIVIQLFLMDANFHFFKTKLNRKTVSILSQFMEVVFLLLYVLVLSRFDHTLFTIIIVVIRGAFSFRHLTLLFAENFSNESEEEKIAFKALELAELRAMLPYGATLLTIFAGISVHQLLFVPHPNWKNWILESIFVLLTYFGFFAQIPQMIRNNKLKSCNSIAWIPFSLLLASTLVDTTLQLFLGMPASYRFSTGRDDVVVVLFLIQMYVISRQKDKKIAKDKKAQ</sequence>
<reference evidence="7 8" key="1">
    <citation type="journal article" date="2020" name="bioRxiv">
        <title>Metabolic contributions of an alphaproteobacterial endosymbiont in the apicomplexan Cardiosporidium cionae.</title>
        <authorList>
            <person name="Hunter E.S."/>
            <person name="Paight C.J."/>
            <person name="Lane C.E."/>
        </authorList>
    </citation>
    <scope>NUCLEOTIDE SEQUENCE [LARGE SCALE GENOMIC DNA]</scope>
    <source>
        <strain evidence="7">ESH_2018</strain>
    </source>
</reference>
<accession>A0ABQ7JDE4</accession>
<feature type="transmembrane region" description="Helical" evidence="6">
    <location>
        <begin position="478"/>
        <end position="499"/>
    </location>
</feature>
<feature type="transmembrane region" description="Helical" evidence="6">
    <location>
        <begin position="341"/>
        <end position="361"/>
    </location>
</feature>
<dbReference type="PANTHER" id="PTHR21347:SF0">
    <property type="entry name" value="LIPID SCRAMBLASE CLPTM1L"/>
    <property type="match status" value="1"/>
</dbReference>
<dbReference type="PANTHER" id="PTHR21347">
    <property type="entry name" value="CLEFT LIP AND PALATE ASSOCIATED TRANSMEMBRANE PROTEIN-RELATED"/>
    <property type="match status" value="1"/>
</dbReference>
<evidence type="ECO:0000313" key="7">
    <source>
        <dbReference type="EMBL" id="KAF8822020.1"/>
    </source>
</evidence>
<proteinExistence type="inferred from homology"/>